<comment type="caution">
    <text evidence="2">The sequence shown here is derived from an EMBL/GenBank/DDBJ whole genome shotgun (WGS) entry which is preliminary data.</text>
</comment>
<dbReference type="Proteomes" id="UP000187209">
    <property type="component" value="Unassembled WGS sequence"/>
</dbReference>
<reference evidence="2 3" key="1">
    <citation type="submission" date="2016-11" db="EMBL/GenBank/DDBJ databases">
        <title>The macronuclear genome of Stentor coeruleus: a giant cell with tiny introns.</title>
        <authorList>
            <person name="Slabodnick M."/>
            <person name="Ruby J.G."/>
            <person name="Reiff S.B."/>
            <person name="Swart E.C."/>
            <person name="Gosai S."/>
            <person name="Prabakaran S."/>
            <person name="Witkowska E."/>
            <person name="Larue G.E."/>
            <person name="Fisher S."/>
            <person name="Freeman R.M."/>
            <person name="Gunawardena J."/>
            <person name="Chu W."/>
            <person name="Stover N.A."/>
            <person name="Gregory B.D."/>
            <person name="Nowacki M."/>
            <person name="Derisi J."/>
            <person name="Roy S.W."/>
            <person name="Marshall W.F."/>
            <person name="Sood P."/>
        </authorList>
    </citation>
    <scope>NUCLEOTIDE SEQUENCE [LARGE SCALE GENOMIC DNA]</scope>
    <source>
        <strain evidence="2">WM001</strain>
    </source>
</reference>
<evidence type="ECO:0000313" key="2">
    <source>
        <dbReference type="EMBL" id="OMJ72229.1"/>
    </source>
</evidence>
<feature type="transmembrane region" description="Helical" evidence="1">
    <location>
        <begin position="66"/>
        <end position="95"/>
    </location>
</feature>
<accession>A0A1R2B640</accession>
<evidence type="ECO:0000256" key="1">
    <source>
        <dbReference type="SAM" id="Phobius"/>
    </source>
</evidence>
<keyword evidence="3" id="KW-1185">Reference proteome</keyword>
<keyword evidence="1" id="KW-1133">Transmembrane helix</keyword>
<proteinExistence type="predicted"/>
<protein>
    <submittedName>
        <fullName evidence="2">Uncharacterized protein</fullName>
    </submittedName>
</protein>
<keyword evidence="1" id="KW-0472">Membrane</keyword>
<sequence>MKAEIYMAKRAFWKGLYNITEHEYIEETNADQLEFSQFVEMLKVNRSRILTWHKDRQRWVLVADEAYWIGLILVIDDNLWLLVVAIIAWAGLFWYRKFSKEKKD</sequence>
<gene>
    <name evidence="2" type="ORF">SteCoe_29367</name>
</gene>
<name>A0A1R2B640_9CILI</name>
<organism evidence="2 3">
    <name type="scientific">Stentor coeruleus</name>
    <dbReference type="NCBI Taxonomy" id="5963"/>
    <lineage>
        <taxon>Eukaryota</taxon>
        <taxon>Sar</taxon>
        <taxon>Alveolata</taxon>
        <taxon>Ciliophora</taxon>
        <taxon>Postciliodesmatophora</taxon>
        <taxon>Heterotrichea</taxon>
        <taxon>Heterotrichida</taxon>
        <taxon>Stentoridae</taxon>
        <taxon>Stentor</taxon>
    </lineage>
</organism>
<evidence type="ECO:0000313" key="3">
    <source>
        <dbReference type="Proteomes" id="UP000187209"/>
    </source>
</evidence>
<dbReference type="EMBL" id="MPUH01000918">
    <property type="protein sequence ID" value="OMJ72229.1"/>
    <property type="molecule type" value="Genomic_DNA"/>
</dbReference>
<keyword evidence="1" id="KW-0812">Transmembrane</keyword>
<dbReference type="AlphaFoldDB" id="A0A1R2B640"/>